<keyword evidence="3" id="KW-1185">Reference proteome</keyword>
<sequence length="205" mass="23212">MFPLCNVSLLFSISACAIYAGFVTVIPRCWFIAGLLLSSLTAEKLKPNLLPKVIFKNTQHLIRSLSNKIQIVINTISKTSHNISGRVPLPIRMAKHHLPIMIEHSLDTTNERTKRMSIRNGPLHQTISHKRIHLNNNAPKALVPSCFKTRQHTPNLNNLHRRTMTQVSHETAQKLSLIIPYNTPTRTVTPSEFLLEPSTFTLVYP</sequence>
<evidence type="ECO:0000313" key="2">
    <source>
        <dbReference type="EMBL" id="KAF7807401.1"/>
    </source>
</evidence>
<feature type="transmembrane region" description="Helical" evidence="1">
    <location>
        <begin position="12"/>
        <end position="37"/>
    </location>
</feature>
<name>A0A834SQ73_9FABA</name>
<dbReference type="EMBL" id="JAAIUW010000012">
    <property type="protein sequence ID" value="KAF7807401.1"/>
    <property type="molecule type" value="Genomic_DNA"/>
</dbReference>
<proteinExistence type="predicted"/>
<keyword evidence="1" id="KW-0812">Transmembrane</keyword>
<comment type="caution">
    <text evidence="2">The sequence shown here is derived from an EMBL/GenBank/DDBJ whole genome shotgun (WGS) entry which is preliminary data.</text>
</comment>
<dbReference type="Proteomes" id="UP000634136">
    <property type="component" value="Unassembled WGS sequence"/>
</dbReference>
<gene>
    <name evidence="2" type="ORF">G2W53_039562</name>
</gene>
<protein>
    <submittedName>
        <fullName evidence="2">Putative ribonuclease H protein</fullName>
    </submittedName>
</protein>
<organism evidence="2 3">
    <name type="scientific">Senna tora</name>
    <dbReference type="NCBI Taxonomy" id="362788"/>
    <lineage>
        <taxon>Eukaryota</taxon>
        <taxon>Viridiplantae</taxon>
        <taxon>Streptophyta</taxon>
        <taxon>Embryophyta</taxon>
        <taxon>Tracheophyta</taxon>
        <taxon>Spermatophyta</taxon>
        <taxon>Magnoliopsida</taxon>
        <taxon>eudicotyledons</taxon>
        <taxon>Gunneridae</taxon>
        <taxon>Pentapetalae</taxon>
        <taxon>rosids</taxon>
        <taxon>fabids</taxon>
        <taxon>Fabales</taxon>
        <taxon>Fabaceae</taxon>
        <taxon>Caesalpinioideae</taxon>
        <taxon>Cassia clade</taxon>
        <taxon>Senna</taxon>
    </lineage>
</organism>
<dbReference type="AlphaFoldDB" id="A0A834SQ73"/>
<keyword evidence="1" id="KW-0472">Membrane</keyword>
<evidence type="ECO:0000256" key="1">
    <source>
        <dbReference type="SAM" id="Phobius"/>
    </source>
</evidence>
<keyword evidence="1" id="KW-1133">Transmembrane helix</keyword>
<accession>A0A834SQ73</accession>
<evidence type="ECO:0000313" key="3">
    <source>
        <dbReference type="Proteomes" id="UP000634136"/>
    </source>
</evidence>
<reference evidence="2" key="1">
    <citation type="submission" date="2020-09" db="EMBL/GenBank/DDBJ databases">
        <title>Genome-Enabled Discovery of Anthraquinone Biosynthesis in Senna tora.</title>
        <authorList>
            <person name="Kang S.-H."/>
            <person name="Pandey R.P."/>
            <person name="Lee C.-M."/>
            <person name="Sim J.-S."/>
            <person name="Jeong J.-T."/>
            <person name="Choi B.-S."/>
            <person name="Jung M."/>
            <person name="Ginzburg D."/>
            <person name="Zhao K."/>
            <person name="Won S.Y."/>
            <person name="Oh T.-J."/>
            <person name="Yu Y."/>
            <person name="Kim N.-H."/>
            <person name="Lee O.R."/>
            <person name="Lee T.-H."/>
            <person name="Bashyal P."/>
            <person name="Kim T.-S."/>
            <person name="Lee W.-H."/>
            <person name="Kawkins C."/>
            <person name="Kim C.-K."/>
            <person name="Kim J.S."/>
            <person name="Ahn B.O."/>
            <person name="Rhee S.Y."/>
            <person name="Sohng J.K."/>
        </authorList>
    </citation>
    <scope>NUCLEOTIDE SEQUENCE</scope>
    <source>
        <tissue evidence="2">Leaf</tissue>
    </source>
</reference>